<keyword evidence="2" id="KW-0732">Signal</keyword>
<feature type="repeat" description="Hemopexin" evidence="1">
    <location>
        <begin position="78"/>
        <end position="122"/>
    </location>
</feature>
<evidence type="ECO:0000256" key="2">
    <source>
        <dbReference type="SAM" id="SignalP"/>
    </source>
</evidence>
<evidence type="ECO:0000313" key="4">
    <source>
        <dbReference type="Proteomes" id="UP000694385"/>
    </source>
</evidence>
<name>A0A8C5L3L0_JACJA</name>
<dbReference type="PROSITE" id="PS51642">
    <property type="entry name" value="HEMOPEXIN_2"/>
    <property type="match status" value="2"/>
</dbReference>
<accession>A0A8C5L3L0</accession>
<dbReference type="AlphaFoldDB" id="A0A8C5L3L0"/>
<reference evidence="3" key="2">
    <citation type="submission" date="2025-09" db="UniProtKB">
        <authorList>
            <consortium name="Ensembl"/>
        </authorList>
    </citation>
    <scope>IDENTIFICATION</scope>
</reference>
<sequence length="190" mass="21273">MAETLRASVVLGLLGLCWSLAIANPLPHAHGNTPEGDSGTKPDSDVIEHCSDGWSFDAATLDHNGTMLFFKDEFPGIPFPVDAAVECHRGECQSEGIIFFQGNRKWFWDSATRTTKERSWTAVGNCTSALRWLERYYCFQGNQFLRFNPVTGEVPPRYPLDARDYFLSCPGRGHGRHRNGTSHRNGTHPM</sequence>
<dbReference type="Proteomes" id="UP000694385">
    <property type="component" value="Unassembled WGS sequence"/>
</dbReference>
<dbReference type="Ensembl" id="ENSJJAT00000025797.1">
    <property type="protein sequence ID" value="ENSJJAP00000019261.1"/>
    <property type="gene ID" value="ENSJJAG00000020266.1"/>
</dbReference>
<protein>
    <recommendedName>
        <fullName evidence="5">Hemopexin</fullName>
    </recommendedName>
</protein>
<dbReference type="InterPro" id="IPR018487">
    <property type="entry name" value="Hemopexin-like_repeat"/>
</dbReference>
<dbReference type="Gene3D" id="2.110.10.10">
    <property type="entry name" value="Hemopexin-like domain"/>
    <property type="match status" value="1"/>
</dbReference>
<dbReference type="SMART" id="SM00120">
    <property type="entry name" value="HX"/>
    <property type="match status" value="1"/>
</dbReference>
<feature type="signal peptide" evidence="2">
    <location>
        <begin position="1"/>
        <end position="23"/>
    </location>
</feature>
<evidence type="ECO:0008006" key="5">
    <source>
        <dbReference type="Google" id="ProtNLM"/>
    </source>
</evidence>
<dbReference type="SUPFAM" id="SSF50923">
    <property type="entry name" value="Hemopexin-like domain"/>
    <property type="match status" value="1"/>
</dbReference>
<reference evidence="3" key="1">
    <citation type="submission" date="2025-08" db="UniProtKB">
        <authorList>
            <consortium name="Ensembl"/>
        </authorList>
    </citation>
    <scope>IDENTIFICATION</scope>
</reference>
<dbReference type="GeneTree" id="ENSGT00390000009178"/>
<dbReference type="Pfam" id="PF00045">
    <property type="entry name" value="Hemopexin"/>
    <property type="match status" value="1"/>
</dbReference>
<dbReference type="InterPro" id="IPR036375">
    <property type="entry name" value="Hemopexin-like_dom_sf"/>
</dbReference>
<organism evidence="3 4">
    <name type="scientific">Jaculus jaculus</name>
    <name type="common">Lesser Egyptian jerboa</name>
    <dbReference type="NCBI Taxonomy" id="51337"/>
    <lineage>
        <taxon>Eukaryota</taxon>
        <taxon>Metazoa</taxon>
        <taxon>Chordata</taxon>
        <taxon>Craniata</taxon>
        <taxon>Vertebrata</taxon>
        <taxon>Euteleostomi</taxon>
        <taxon>Mammalia</taxon>
        <taxon>Eutheria</taxon>
        <taxon>Euarchontoglires</taxon>
        <taxon>Glires</taxon>
        <taxon>Rodentia</taxon>
        <taxon>Myomorpha</taxon>
        <taxon>Dipodoidea</taxon>
        <taxon>Dipodidae</taxon>
        <taxon>Dipodinae</taxon>
        <taxon>Jaculus</taxon>
    </lineage>
</organism>
<feature type="repeat" description="Hemopexin" evidence="1">
    <location>
        <begin position="123"/>
        <end position="169"/>
    </location>
</feature>
<feature type="chain" id="PRO_5034556491" description="Hemopexin" evidence="2">
    <location>
        <begin position="24"/>
        <end position="190"/>
    </location>
</feature>
<proteinExistence type="predicted"/>
<keyword evidence="4" id="KW-1185">Reference proteome</keyword>
<evidence type="ECO:0000256" key="1">
    <source>
        <dbReference type="PROSITE-ProRule" id="PRU01011"/>
    </source>
</evidence>
<evidence type="ECO:0000313" key="3">
    <source>
        <dbReference type="Ensembl" id="ENSJJAP00000019261.1"/>
    </source>
</evidence>